<dbReference type="RefSeq" id="WP_039575741.1">
    <property type="nucleotide sequence ID" value="NZ_CP009122.1"/>
</dbReference>
<dbReference type="InterPro" id="IPR003736">
    <property type="entry name" value="PAAI_dom"/>
</dbReference>
<dbReference type="AlphaFoldDB" id="A0A0A7PI36"/>
<dbReference type="PANTHER" id="PTHR43240:SF1">
    <property type="entry name" value="BLR5584 PROTEIN"/>
    <property type="match status" value="1"/>
</dbReference>
<dbReference type="InterPro" id="IPR029069">
    <property type="entry name" value="HotDog_dom_sf"/>
</dbReference>
<dbReference type="CDD" id="cd03443">
    <property type="entry name" value="PaaI_thioesterase"/>
    <property type="match status" value="1"/>
</dbReference>
<dbReference type="STRING" id="1515612.SKP52_14410"/>
<dbReference type="PANTHER" id="PTHR43240">
    <property type="entry name" value="1,4-DIHYDROXY-2-NAPHTHOYL-COA THIOESTERASE 1"/>
    <property type="match status" value="1"/>
</dbReference>
<dbReference type="Gene3D" id="3.10.129.10">
    <property type="entry name" value="Hotdog Thioesterase"/>
    <property type="match status" value="1"/>
</dbReference>
<dbReference type="GO" id="GO:0005829">
    <property type="term" value="C:cytosol"/>
    <property type="evidence" value="ECO:0007669"/>
    <property type="project" value="TreeGrafter"/>
</dbReference>
<organism evidence="3 4">
    <name type="scientific">Sphingopyxis fribergensis</name>
    <dbReference type="NCBI Taxonomy" id="1515612"/>
    <lineage>
        <taxon>Bacteria</taxon>
        <taxon>Pseudomonadati</taxon>
        <taxon>Pseudomonadota</taxon>
        <taxon>Alphaproteobacteria</taxon>
        <taxon>Sphingomonadales</taxon>
        <taxon>Sphingomonadaceae</taxon>
        <taxon>Sphingopyxis</taxon>
    </lineage>
</organism>
<dbReference type="InterPro" id="IPR006683">
    <property type="entry name" value="Thioestr_dom"/>
</dbReference>
<evidence type="ECO:0000256" key="1">
    <source>
        <dbReference type="ARBA" id="ARBA00022801"/>
    </source>
</evidence>
<accession>A0A0A7PI36</accession>
<dbReference type="EMBL" id="CP009122">
    <property type="protein sequence ID" value="AJA09766.1"/>
    <property type="molecule type" value="Genomic_DNA"/>
</dbReference>
<dbReference type="NCBIfam" id="TIGR00369">
    <property type="entry name" value="unchar_dom_1"/>
    <property type="match status" value="1"/>
</dbReference>
<dbReference type="SUPFAM" id="SSF54637">
    <property type="entry name" value="Thioesterase/thiol ester dehydrase-isomerase"/>
    <property type="match status" value="1"/>
</dbReference>
<evidence type="ECO:0000313" key="3">
    <source>
        <dbReference type="EMBL" id="AJA09766.1"/>
    </source>
</evidence>
<feature type="domain" description="Thioesterase" evidence="2">
    <location>
        <begin position="48"/>
        <end position="125"/>
    </location>
</feature>
<name>A0A0A7PI36_9SPHN</name>
<keyword evidence="1" id="KW-0378">Hydrolase</keyword>
<dbReference type="GO" id="GO:0061522">
    <property type="term" value="F:1,4-dihydroxy-2-naphthoyl-CoA thioesterase activity"/>
    <property type="evidence" value="ECO:0007669"/>
    <property type="project" value="TreeGrafter"/>
</dbReference>
<evidence type="ECO:0000313" key="4">
    <source>
        <dbReference type="Proteomes" id="UP000030907"/>
    </source>
</evidence>
<gene>
    <name evidence="3" type="ORF">SKP52_14410</name>
</gene>
<dbReference type="OrthoDB" id="9813282at2"/>
<evidence type="ECO:0000259" key="2">
    <source>
        <dbReference type="Pfam" id="PF03061"/>
    </source>
</evidence>
<proteinExistence type="predicted"/>
<dbReference type="Pfam" id="PF03061">
    <property type="entry name" value="4HBT"/>
    <property type="match status" value="1"/>
</dbReference>
<sequence>MTLAKVQGLIATGGRPPIGETLGFQLVDAGEGWAAFEGVPGPEHFNPMGIVHGGYAATLLDSACGIAVVTQLADDQAMTTLELKTSYLKAMTGKTGKVRAEGHVISIGRRVAYVEAKLTDAEGRILATATSTLLVIQQ</sequence>
<dbReference type="KEGG" id="sphk:SKP52_14410"/>
<protein>
    <recommendedName>
        <fullName evidence="2">Thioesterase domain-containing protein</fullName>
    </recommendedName>
</protein>
<dbReference type="Proteomes" id="UP000030907">
    <property type="component" value="Chromosome"/>
</dbReference>
<keyword evidence="4" id="KW-1185">Reference proteome</keyword>
<reference evidence="3 4" key="1">
    <citation type="journal article" date="2015" name="Int. J. Syst. Evol. Microbiol.">
        <title>Description of Sphingopyxis fribergensis sp. nov. - a soil bacterium with the ability to degrade styrene and phenylacetic acid.</title>
        <authorList>
            <person name="Oelschlagel M."/>
            <person name="Ruckert C."/>
            <person name="Kalinowski J."/>
            <person name="Schmidt G."/>
            <person name="Schlomann M."/>
            <person name="Tischler D."/>
        </authorList>
    </citation>
    <scope>NUCLEOTIDE SEQUENCE [LARGE SCALE GENOMIC DNA]</scope>
    <source>
        <strain evidence="3 4">Kp5.2</strain>
    </source>
</reference>
<dbReference type="HOGENOM" id="CLU_089876_3_0_5"/>